<evidence type="ECO:0000256" key="1">
    <source>
        <dbReference type="SAM" id="Phobius"/>
    </source>
</evidence>
<gene>
    <name evidence="2" type="ORF">FEHR0123_LOCUS3075</name>
</gene>
<sequence length="99" mass="11102">MNGLNGPKGNNFDESYVTQSMPYNTLRANNRFVQQKADWQVTRLAVMHGLYSGAVYGGGMGLGMAIYTRQMRYIPKYALYVGLPYAAFLGISTVYRMDV</sequence>
<dbReference type="AlphaFoldDB" id="A0A7S3HYR6"/>
<reference evidence="2" key="1">
    <citation type="submission" date="2021-01" db="EMBL/GenBank/DDBJ databases">
        <authorList>
            <person name="Corre E."/>
            <person name="Pelletier E."/>
            <person name="Niang G."/>
            <person name="Scheremetjew M."/>
            <person name="Finn R."/>
            <person name="Kale V."/>
            <person name="Holt S."/>
            <person name="Cochrane G."/>
            <person name="Meng A."/>
            <person name="Brown T."/>
            <person name="Cohen L."/>
        </authorList>
    </citation>
    <scope>NUCLEOTIDE SEQUENCE</scope>
    <source>
        <strain evidence="2">Fehren 1</strain>
    </source>
</reference>
<name>A0A7S3HYR6_9SPIT</name>
<protein>
    <recommendedName>
        <fullName evidence="3">Transmembrane protein</fullName>
    </recommendedName>
</protein>
<proteinExistence type="predicted"/>
<organism evidence="2">
    <name type="scientific">Favella ehrenbergii</name>
    <dbReference type="NCBI Taxonomy" id="182087"/>
    <lineage>
        <taxon>Eukaryota</taxon>
        <taxon>Sar</taxon>
        <taxon>Alveolata</taxon>
        <taxon>Ciliophora</taxon>
        <taxon>Intramacronucleata</taxon>
        <taxon>Spirotrichea</taxon>
        <taxon>Choreotrichia</taxon>
        <taxon>Tintinnida</taxon>
        <taxon>Xystonellidae</taxon>
        <taxon>Favella</taxon>
    </lineage>
</organism>
<evidence type="ECO:0000313" key="2">
    <source>
        <dbReference type="EMBL" id="CAE0308167.1"/>
    </source>
</evidence>
<accession>A0A7S3HYR6</accession>
<feature type="transmembrane region" description="Helical" evidence="1">
    <location>
        <begin position="77"/>
        <end position="95"/>
    </location>
</feature>
<evidence type="ECO:0008006" key="3">
    <source>
        <dbReference type="Google" id="ProtNLM"/>
    </source>
</evidence>
<keyword evidence="1" id="KW-1133">Transmembrane helix</keyword>
<keyword evidence="1" id="KW-0472">Membrane</keyword>
<dbReference type="EMBL" id="HBIE01010039">
    <property type="protein sequence ID" value="CAE0308167.1"/>
    <property type="molecule type" value="Transcribed_RNA"/>
</dbReference>
<feature type="transmembrane region" description="Helical" evidence="1">
    <location>
        <begin position="45"/>
        <end position="65"/>
    </location>
</feature>
<keyword evidence="1" id="KW-0812">Transmembrane</keyword>